<evidence type="ECO:0000313" key="5">
    <source>
        <dbReference type="EMBL" id="ANI17513.1"/>
    </source>
</evidence>
<keyword evidence="2" id="KW-0520">NAD</keyword>
<dbReference type="Pfam" id="PF02737">
    <property type="entry name" value="3HCDH_N"/>
    <property type="match status" value="1"/>
</dbReference>
<dbReference type="PANTHER" id="PTHR43612:SF3">
    <property type="entry name" value="TRIFUNCTIONAL ENZYME SUBUNIT ALPHA, MITOCHONDRIAL"/>
    <property type="match status" value="1"/>
</dbReference>
<feature type="domain" description="3-hydroxyacyl-CoA dehydrogenase C-terminal" evidence="3">
    <location>
        <begin position="330"/>
        <end position="409"/>
    </location>
</feature>
<dbReference type="GO" id="GO:0006635">
    <property type="term" value="P:fatty acid beta-oxidation"/>
    <property type="evidence" value="ECO:0007669"/>
    <property type="project" value="TreeGrafter"/>
</dbReference>
<proteinExistence type="predicted"/>
<dbReference type="SUPFAM" id="SSF51735">
    <property type="entry name" value="NAD(P)-binding Rossmann-fold domains"/>
    <property type="match status" value="1"/>
</dbReference>
<feature type="domain" description="3-hydroxyacyl-CoA dehydrogenase C-terminal" evidence="3">
    <location>
        <begin position="199"/>
        <end position="294"/>
    </location>
</feature>
<dbReference type="GO" id="GO:0016509">
    <property type="term" value="F:long-chain (3S)-3-hydroxyacyl-CoA dehydrogenase (NAD+) activity"/>
    <property type="evidence" value="ECO:0007669"/>
    <property type="project" value="TreeGrafter"/>
</dbReference>
<dbReference type="EMBL" id="CP015878">
    <property type="protein sequence ID" value="ANI17513.1"/>
    <property type="molecule type" value="Genomic_DNA"/>
</dbReference>
<dbReference type="Gene3D" id="1.10.1040.50">
    <property type="match status" value="1"/>
</dbReference>
<protein>
    <recommendedName>
        <fullName evidence="7">3-hydroxyacyl-CoA dehydrogenase</fullName>
    </recommendedName>
</protein>
<dbReference type="Proteomes" id="UP000077748">
    <property type="component" value="Chromosome"/>
</dbReference>
<dbReference type="AlphaFoldDB" id="A0A1A9KKM7"/>
<dbReference type="InterPro" id="IPR008927">
    <property type="entry name" value="6-PGluconate_DH-like_C_sf"/>
</dbReference>
<dbReference type="InterPro" id="IPR036291">
    <property type="entry name" value="NAD(P)-bd_dom_sf"/>
</dbReference>
<evidence type="ECO:0008006" key="7">
    <source>
        <dbReference type="Google" id="ProtNLM"/>
    </source>
</evidence>
<accession>A0A1A9KKM7</accession>
<dbReference type="RefSeq" id="WP_064584424.1">
    <property type="nucleotide sequence ID" value="NZ_CP015878.1"/>
</dbReference>
<sequence length="423" mass="45612">MAGFPLDPSDGDAFAASQDLLLRTCVVGAGVMGTGIAYTCASHGLPVRLKDVRATALQHARQEIERLLARRSDPAAAARVRAAVRTQLDYQGFECASVVIEAVVDNLGIKNKVLGEVEGLVAEDAVLLSNTSSLRIDDLAAALQRPQNFAGMHFFNPAPAMPLVEVIRGRQTSDYAVQTAVKQALAMGKIPIVVRDGPGFLVNRILMAYIHAFLRLLADGVDFQRIDQVTEAFGWPMGPAYLEDVVGLDVGAPSCDLIFASYPERMPALPCNAFHVLLDAGLYGQKGGAGFYLYTLGADGRMERSVNPQARQLLRERVAAEELQLDEAQIIDRLMLPMIVEAVHALQESVVASAMELDRALSLGIGFPALRGGALRYADELGAGEVLARCERYRHLGEAYEAPALLRDLARCHGRFHAAGDGH</sequence>
<dbReference type="FunFam" id="3.40.50.720:FF:000009">
    <property type="entry name" value="Fatty oxidation complex, alpha subunit"/>
    <property type="match status" value="1"/>
</dbReference>
<dbReference type="InterPro" id="IPR050136">
    <property type="entry name" value="FA_oxidation_alpha_subunit"/>
</dbReference>
<evidence type="ECO:0000259" key="3">
    <source>
        <dbReference type="Pfam" id="PF00725"/>
    </source>
</evidence>
<evidence type="ECO:0000256" key="2">
    <source>
        <dbReference type="ARBA" id="ARBA00023027"/>
    </source>
</evidence>
<evidence type="ECO:0000256" key="1">
    <source>
        <dbReference type="ARBA" id="ARBA00023002"/>
    </source>
</evidence>
<dbReference type="GO" id="GO:0004300">
    <property type="term" value="F:enoyl-CoA hydratase activity"/>
    <property type="evidence" value="ECO:0007669"/>
    <property type="project" value="TreeGrafter"/>
</dbReference>
<evidence type="ECO:0000313" key="6">
    <source>
        <dbReference type="Proteomes" id="UP000077748"/>
    </source>
</evidence>
<organism evidence="5 6">
    <name type="scientific">Pseudomonas citronellolis</name>
    <dbReference type="NCBI Taxonomy" id="53408"/>
    <lineage>
        <taxon>Bacteria</taxon>
        <taxon>Pseudomonadati</taxon>
        <taxon>Pseudomonadota</taxon>
        <taxon>Gammaproteobacteria</taxon>
        <taxon>Pseudomonadales</taxon>
        <taxon>Pseudomonadaceae</taxon>
        <taxon>Pseudomonas</taxon>
    </lineage>
</organism>
<dbReference type="PANTHER" id="PTHR43612">
    <property type="entry name" value="TRIFUNCTIONAL ENZYME SUBUNIT ALPHA"/>
    <property type="match status" value="1"/>
</dbReference>
<keyword evidence="1" id="KW-0560">Oxidoreductase</keyword>
<gene>
    <name evidence="5" type="ORF">A9C11_27570</name>
</gene>
<reference evidence="5 6" key="1">
    <citation type="submission" date="2016-05" db="EMBL/GenBank/DDBJ databases">
        <title>Genome Sequence of Pseudomonas citronellolis Strain SJTE-3, an Estrogens and Persistent Organic Pollutants degradation strain.</title>
        <authorList>
            <person name="Liang R."/>
        </authorList>
    </citation>
    <scope>NUCLEOTIDE SEQUENCE [LARGE SCALE GENOMIC DNA]</scope>
    <source>
        <strain evidence="5 6">SJTE-3</strain>
    </source>
</reference>
<dbReference type="SUPFAM" id="SSF48179">
    <property type="entry name" value="6-phosphogluconate dehydrogenase C-terminal domain-like"/>
    <property type="match status" value="2"/>
</dbReference>
<name>A0A1A9KKM7_9PSED</name>
<evidence type="ECO:0000259" key="4">
    <source>
        <dbReference type="Pfam" id="PF02737"/>
    </source>
</evidence>
<dbReference type="InterPro" id="IPR006108">
    <property type="entry name" value="3HC_DH_C"/>
</dbReference>
<dbReference type="GO" id="GO:0070403">
    <property type="term" value="F:NAD+ binding"/>
    <property type="evidence" value="ECO:0007669"/>
    <property type="project" value="InterPro"/>
</dbReference>
<dbReference type="InterPro" id="IPR006176">
    <property type="entry name" value="3-OHacyl-CoA_DH_NAD-bd"/>
</dbReference>
<feature type="domain" description="3-hydroxyacyl-CoA dehydrogenase NAD binding" evidence="4">
    <location>
        <begin position="25"/>
        <end position="196"/>
    </location>
</feature>
<dbReference type="PROSITE" id="PS00067">
    <property type="entry name" value="3HCDH"/>
    <property type="match status" value="1"/>
</dbReference>
<dbReference type="Pfam" id="PF00725">
    <property type="entry name" value="3HCDH"/>
    <property type="match status" value="2"/>
</dbReference>
<dbReference type="Gene3D" id="3.40.50.720">
    <property type="entry name" value="NAD(P)-binding Rossmann-like Domain"/>
    <property type="match status" value="1"/>
</dbReference>
<dbReference type="InterPro" id="IPR006180">
    <property type="entry name" value="3-OHacyl-CoA_DH_CS"/>
</dbReference>